<dbReference type="Proteomes" id="UP001159428">
    <property type="component" value="Unassembled WGS sequence"/>
</dbReference>
<evidence type="ECO:0000256" key="1">
    <source>
        <dbReference type="SAM" id="MobiDB-lite"/>
    </source>
</evidence>
<accession>A0AAU9XAW3</accession>
<gene>
    <name evidence="2" type="ORF">PMEA_00020022</name>
</gene>
<evidence type="ECO:0000313" key="3">
    <source>
        <dbReference type="Proteomes" id="UP001159428"/>
    </source>
</evidence>
<reference evidence="2 3" key="1">
    <citation type="submission" date="2022-05" db="EMBL/GenBank/DDBJ databases">
        <authorList>
            <consortium name="Genoscope - CEA"/>
            <person name="William W."/>
        </authorList>
    </citation>
    <scope>NUCLEOTIDE SEQUENCE [LARGE SCALE GENOMIC DNA]</scope>
</reference>
<evidence type="ECO:0000313" key="2">
    <source>
        <dbReference type="EMBL" id="CAH3142228.1"/>
    </source>
</evidence>
<dbReference type="EMBL" id="CALNXJ010000036">
    <property type="protein sequence ID" value="CAH3142228.1"/>
    <property type="molecule type" value="Genomic_DNA"/>
</dbReference>
<keyword evidence="3" id="KW-1185">Reference proteome</keyword>
<name>A0AAU9XAW3_9CNID</name>
<feature type="non-terminal residue" evidence="2">
    <location>
        <position position="1"/>
    </location>
</feature>
<comment type="caution">
    <text evidence="2">The sequence shown here is derived from an EMBL/GenBank/DDBJ whole genome shotgun (WGS) entry which is preliminary data.</text>
</comment>
<protein>
    <submittedName>
        <fullName evidence="2">Uncharacterized protein</fullName>
    </submittedName>
</protein>
<organism evidence="2 3">
    <name type="scientific">Pocillopora meandrina</name>
    <dbReference type="NCBI Taxonomy" id="46732"/>
    <lineage>
        <taxon>Eukaryota</taxon>
        <taxon>Metazoa</taxon>
        <taxon>Cnidaria</taxon>
        <taxon>Anthozoa</taxon>
        <taxon>Hexacorallia</taxon>
        <taxon>Scleractinia</taxon>
        <taxon>Astrocoeniina</taxon>
        <taxon>Pocilloporidae</taxon>
        <taxon>Pocillopora</taxon>
    </lineage>
</organism>
<feature type="region of interest" description="Disordered" evidence="1">
    <location>
        <begin position="18"/>
        <end position="77"/>
    </location>
</feature>
<sequence>LVHIIQEVTNWTRKPVVLLKAPATSDKSKQKSMNDTEKKGDESKVRRKRKSQEEAKEDENLAKRIMTEGGDIERNERQQGDLQKFQDALKDMNGSVALSEVQIKCGICSKSYACRHTDRTFNGKVSYFKARYIANNEADMSKEDFDGADATLAEK</sequence>
<dbReference type="AlphaFoldDB" id="A0AAU9XAW3"/>
<feature type="compositionally biased region" description="Basic and acidic residues" evidence="1">
    <location>
        <begin position="51"/>
        <end position="77"/>
    </location>
</feature>
<proteinExistence type="predicted"/>
<feature type="compositionally biased region" description="Basic and acidic residues" evidence="1">
    <location>
        <begin position="26"/>
        <end position="44"/>
    </location>
</feature>